<dbReference type="AlphaFoldDB" id="A0A5B9M7S3"/>
<organism evidence="3 4">
    <name type="scientific">Stieleria maiorica</name>
    <dbReference type="NCBI Taxonomy" id="2795974"/>
    <lineage>
        <taxon>Bacteria</taxon>
        <taxon>Pseudomonadati</taxon>
        <taxon>Planctomycetota</taxon>
        <taxon>Planctomycetia</taxon>
        <taxon>Pirellulales</taxon>
        <taxon>Pirellulaceae</taxon>
        <taxon>Stieleria</taxon>
    </lineage>
</organism>
<feature type="region of interest" description="Disordered" evidence="1">
    <location>
        <begin position="112"/>
        <end position="137"/>
    </location>
</feature>
<evidence type="ECO:0000256" key="2">
    <source>
        <dbReference type="SAM" id="Phobius"/>
    </source>
</evidence>
<accession>A0A5B9M7S3</accession>
<gene>
    <name evidence="3" type="ORF">Mal15_01160</name>
</gene>
<keyword evidence="4" id="KW-1185">Reference proteome</keyword>
<protein>
    <submittedName>
        <fullName evidence="3">Uncharacterized protein</fullName>
    </submittedName>
</protein>
<keyword evidence="2" id="KW-0472">Membrane</keyword>
<feature type="compositionally biased region" description="Pro residues" evidence="1">
    <location>
        <begin position="114"/>
        <end position="127"/>
    </location>
</feature>
<feature type="transmembrane region" description="Helical" evidence="2">
    <location>
        <begin position="56"/>
        <end position="81"/>
    </location>
</feature>
<feature type="transmembrane region" description="Helical" evidence="2">
    <location>
        <begin position="31"/>
        <end position="50"/>
    </location>
</feature>
<dbReference type="EMBL" id="CP036264">
    <property type="protein sequence ID" value="QEF96090.1"/>
    <property type="molecule type" value="Genomic_DNA"/>
</dbReference>
<proteinExistence type="predicted"/>
<evidence type="ECO:0000256" key="1">
    <source>
        <dbReference type="SAM" id="MobiDB-lite"/>
    </source>
</evidence>
<name>A0A5B9M7S3_9BACT</name>
<evidence type="ECO:0000313" key="3">
    <source>
        <dbReference type="EMBL" id="QEF96090.1"/>
    </source>
</evidence>
<keyword evidence="2" id="KW-1133">Transmembrane helix</keyword>
<reference evidence="3 4" key="1">
    <citation type="submission" date="2019-02" db="EMBL/GenBank/DDBJ databases">
        <title>Planctomycetal bacteria perform biofilm scaping via a novel small molecule.</title>
        <authorList>
            <person name="Jeske O."/>
            <person name="Boedeker C."/>
            <person name="Wiegand S."/>
            <person name="Breitling P."/>
            <person name="Kallscheuer N."/>
            <person name="Jogler M."/>
            <person name="Rohde M."/>
            <person name="Petersen J."/>
            <person name="Medema M.H."/>
            <person name="Surup F."/>
            <person name="Jogler C."/>
        </authorList>
    </citation>
    <scope>NUCLEOTIDE SEQUENCE [LARGE SCALE GENOMIC DNA]</scope>
    <source>
        <strain evidence="3 4">Mal15</strain>
    </source>
</reference>
<evidence type="ECO:0000313" key="4">
    <source>
        <dbReference type="Proteomes" id="UP000321353"/>
    </source>
</evidence>
<dbReference type="KEGG" id="smam:Mal15_01160"/>
<dbReference type="Proteomes" id="UP000321353">
    <property type="component" value="Chromosome"/>
</dbReference>
<sequence length="137" mass="14057" precursor="true">MLGERLPLGKESFMADPTASEPFLPKISLRWLIGLVTVCAAAMGVVQQAVSNGQPWAVLTTVLIAVVTLPLLMCVATFSLASLFSTIGSAAIGPEQPAKVYVPATRMPDVTPGPVTPGPVTPGPVTPGPVHCDGEAP</sequence>
<keyword evidence="2" id="KW-0812">Transmembrane</keyword>